<dbReference type="InterPro" id="IPR028909">
    <property type="entry name" value="bL21-like"/>
</dbReference>
<accession>A0A8F6YER3</accession>
<keyword evidence="5 6" id="KW-0687">Ribonucleoprotein</keyword>
<dbReference type="GO" id="GO:0006412">
    <property type="term" value="P:translation"/>
    <property type="evidence" value="ECO:0007669"/>
    <property type="project" value="UniProtKB-UniRule"/>
</dbReference>
<keyword evidence="2 6" id="KW-0699">rRNA-binding</keyword>
<evidence type="ECO:0000256" key="4">
    <source>
        <dbReference type="ARBA" id="ARBA00022980"/>
    </source>
</evidence>
<gene>
    <name evidence="6 8" type="primary">rpl21</name>
</gene>
<dbReference type="GO" id="GO:1990904">
    <property type="term" value="C:ribonucleoprotein complex"/>
    <property type="evidence" value="ECO:0007669"/>
    <property type="project" value="UniProtKB-KW"/>
</dbReference>
<comment type="subcellular location">
    <subcellularLocation>
        <location evidence="6">Plastid</location>
        <location evidence="6">Chloroplast</location>
    </subcellularLocation>
</comment>
<dbReference type="InterPro" id="IPR018258">
    <property type="entry name" value="Ribosomal_bL21_CS"/>
</dbReference>
<dbReference type="AlphaFoldDB" id="A0A8F6YER3"/>
<comment type="subunit">
    <text evidence="6 7">Part of the 50S ribosomal subunit.</text>
</comment>
<dbReference type="SUPFAM" id="SSF141091">
    <property type="entry name" value="L21p-like"/>
    <property type="match status" value="1"/>
</dbReference>
<dbReference type="Pfam" id="PF00829">
    <property type="entry name" value="Ribosomal_L21p"/>
    <property type="match status" value="1"/>
</dbReference>
<geneLocation type="chloroplast" evidence="8"/>
<dbReference type="PANTHER" id="PTHR21349:SF0">
    <property type="entry name" value="LARGE RIBOSOMAL SUBUNIT PROTEIN BL21M"/>
    <property type="match status" value="1"/>
</dbReference>
<evidence type="ECO:0000256" key="5">
    <source>
        <dbReference type="ARBA" id="ARBA00023274"/>
    </source>
</evidence>
<proteinExistence type="inferred from homology"/>
<keyword evidence="4 6" id="KW-0689">Ribosomal protein</keyword>
<dbReference type="InterPro" id="IPR001787">
    <property type="entry name" value="Ribosomal_bL21"/>
</dbReference>
<keyword evidence="3 6" id="KW-0694">RNA-binding</keyword>
<keyword evidence="8" id="KW-0934">Plastid</keyword>
<evidence type="ECO:0000256" key="3">
    <source>
        <dbReference type="ARBA" id="ARBA00022884"/>
    </source>
</evidence>
<dbReference type="GO" id="GO:0009507">
    <property type="term" value="C:chloroplast"/>
    <property type="evidence" value="ECO:0007669"/>
    <property type="project" value="UniProtKB-SubCell"/>
</dbReference>
<dbReference type="GO" id="GO:0019843">
    <property type="term" value="F:rRNA binding"/>
    <property type="evidence" value="ECO:0007669"/>
    <property type="project" value="UniProtKB-UniRule"/>
</dbReference>
<reference evidence="8" key="1">
    <citation type="journal article" date="2021" name="Biol. Invasions">
        <title>Global high-throughput genotyping of organellar genomes reveals insights into the origin and spread of invasive starry stonewort (Nitellopsis obtusa).</title>
        <authorList>
            <person name="Sleith R.S."/>
            <person name="Karol K.G."/>
        </authorList>
    </citation>
    <scope>NUCLEOTIDE SEQUENCE</scope>
    <source>
        <strain evidence="8">KGK5729</strain>
    </source>
</reference>
<dbReference type="NCBIfam" id="TIGR00061">
    <property type="entry name" value="L21"/>
    <property type="match status" value="1"/>
</dbReference>
<evidence type="ECO:0000256" key="7">
    <source>
        <dbReference type="RuleBase" id="RU000563"/>
    </source>
</evidence>
<dbReference type="PROSITE" id="PS01169">
    <property type="entry name" value="RIBOSOMAL_L21"/>
    <property type="match status" value="1"/>
</dbReference>
<keyword evidence="8" id="KW-0150">Chloroplast</keyword>
<name>A0A8F6YER3_9VIRI</name>
<comment type="function">
    <text evidence="6 7">This protein binds to 23S rRNA.</text>
</comment>
<sequence>MNTNTYAIIEMGGQQLQVQTGRFYDTCDFSTLKPDTKIIIYKVAMIHFNSQLVIGKPWLHNAIVKGRILHSYCNKKLIIYKMHSKKKMRRKQGYRQTITRFIVDGIFVDGKNVSLPL</sequence>
<dbReference type="InterPro" id="IPR036164">
    <property type="entry name" value="bL21-like_sf"/>
</dbReference>
<protein>
    <recommendedName>
        <fullName evidence="6">Large ribosomal subunit protein bL21c</fullName>
    </recommendedName>
</protein>
<dbReference type="GO" id="GO:0005840">
    <property type="term" value="C:ribosome"/>
    <property type="evidence" value="ECO:0007669"/>
    <property type="project" value="UniProtKB-KW"/>
</dbReference>
<dbReference type="GO" id="GO:0003735">
    <property type="term" value="F:structural constituent of ribosome"/>
    <property type="evidence" value="ECO:0007669"/>
    <property type="project" value="InterPro"/>
</dbReference>
<evidence type="ECO:0000256" key="1">
    <source>
        <dbReference type="ARBA" id="ARBA00008563"/>
    </source>
</evidence>
<organism evidence="8">
    <name type="scientific">Nitellopsis obtusa</name>
    <dbReference type="NCBI Taxonomy" id="40811"/>
    <lineage>
        <taxon>Eukaryota</taxon>
        <taxon>Viridiplantae</taxon>
        <taxon>Streptophyta</taxon>
        <taxon>Charophyceae</taxon>
        <taxon>Charales</taxon>
        <taxon>Characeae</taxon>
        <taxon>Nitellopsis</taxon>
    </lineage>
</organism>
<evidence type="ECO:0000313" key="8">
    <source>
        <dbReference type="EMBL" id="QXT44804.1"/>
    </source>
</evidence>
<dbReference type="HAMAP" id="MF_01363">
    <property type="entry name" value="Ribosomal_bL21"/>
    <property type="match status" value="1"/>
</dbReference>
<dbReference type="PANTHER" id="PTHR21349">
    <property type="entry name" value="50S RIBOSOMAL PROTEIN L21"/>
    <property type="match status" value="1"/>
</dbReference>
<dbReference type="EMBL" id="MW556321">
    <property type="protein sequence ID" value="QXT44804.1"/>
    <property type="molecule type" value="Genomic_DNA"/>
</dbReference>
<evidence type="ECO:0000256" key="6">
    <source>
        <dbReference type="HAMAP-Rule" id="MF_01363"/>
    </source>
</evidence>
<comment type="similarity">
    <text evidence="1 6 7">Belongs to the bacterial ribosomal protein bL21 family.</text>
</comment>
<evidence type="ECO:0000256" key="2">
    <source>
        <dbReference type="ARBA" id="ARBA00022730"/>
    </source>
</evidence>